<dbReference type="SMART" id="SM01085">
    <property type="entry name" value="CK_II_beta"/>
    <property type="match status" value="1"/>
</dbReference>
<evidence type="ECO:0000256" key="4">
    <source>
        <dbReference type="ARBA" id="ARBA00046517"/>
    </source>
</evidence>
<dbReference type="PANTHER" id="PTHR11740">
    <property type="entry name" value="CASEIN KINASE II SUBUNIT BETA"/>
    <property type="match status" value="1"/>
</dbReference>
<dbReference type="InterPro" id="IPR016149">
    <property type="entry name" value="Casein_kin_II_reg-sub_N"/>
</dbReference>
<sequence length="94" mass="10766">MSSSEEVSWISWFCELCGNGFFYEVDEKYIQDKFSLSGLNEQVIGPSGTNQFVNFKTPNKTIQWFPTPTCPLVFDTFMPSLTPFQEPSMVFSLN</sequence>
<comment type="similarity">
    <text evidence="1 5">Belongs to the casein kinase 2 subunit beta family.</text>
</comment>
<dbReference type="Pfam" id="PF01214">
    <property type="entry name" value="CK_II_beta"/>
    <property type="match status" value="1"/>
</dbReference>
<dbReference type="Proteomes" id="UP000694540">
    <property type="component" value="Unplaced"/>
</dbReference>
<dbReference type="SUPFAM" id="SSF57798">
    <property type="entry name" value="Casein kinase II beta subunit"/>
    <property type="match status" value="1"/>
</dbReference>
<dbReference type="GO" id="GO:0019887">
    <property type="term" value="F:protein kinase regulator activity"/>
    <property type="evidence" value="ECO:0007669"/>
    <property type="project" value="InterPro"/>
</dbReference>
<protein>
    <recommendedName>
        <fullName evidence="2 5">Casein kinase II subunit beta</fullName>
        <shortName evidence="5">CK II beta</shortName>
    </recommendedName>
</protein>
<dbReference type="GeneTree" id="ENSGT00960000188501"/>
<evidence type="ECO:0000256" key="1">
    <source>
        <dbReference type="ARBA" id="ARBA00006941"/>
    </source>
</evidence>
<dbReference type="PANTHER" id="PTHR11740:SF0">
    <property type="entry name" value="CASEIN KINASE II SUBUNIT BETA"/>
    <property type="match status" value="1"/>
</dbReference>
<name>A0A8C3WSR3_9CETA</name>
<evidence type="ECO:0000256" key="5">
    <source>
        <dbReference type="RuleBase" id="RU361268"/>
    </source>
</evidence>
<evidence type="ECO:0000313" key="7">
    <source>
        <dbReference type="Proteomes" id="UP000694540"/>
    </source>
</evidence>
<dbReference type="Ensembl" id="ENSCWAT00000020220.1">
    <property type="protein sequence ID" value="ENSCWAP00000018636.1"/>
    <property type="gene ID" value="ENSCWAG00000014316.1"/>
</dbReference>
<reference evidence="6" key="2">
    <citation type="submission" date="2025-09" db="UniProtKB">
        <authorList>
            <consortium name="Ensembl"/>
        </authorList>
    </citation>
    <scope>IDENTIFICATION</scope>
</reference>
<accession>A0A8C3WSR3</accession>
<organism evidence="6 7">
    <name type="scientific">Catagonus wagneri</name>
    <name type="common">Chacoan peccary</name>
    <dbReference type="NCBI Taxonomy" id="51154"/>
    <lineage>
        <taxon>Eukaryota</taxon>
        <taxon>Metazoa</taxon>
        <taxon>Chordata</taxon>
        <taxon>Craniata</taxon>
        <taxon>Vertebrata</taxon>
        <taxon>Euteleostomi</taxon>
        <taxon>Mammalia</taxon>
        <taxon>Eutheria</taxon>
        <taxon>Laurasiatheria</taxon>
        <taxon>Artiodactyla</taxon>
        <taxon>Suina</taxon>
        <taxon>Tayassuidae</taxon>
        <taxon>Catagonus</taxon>
    </lineage>
</organism>
<evidence type="ECO:0000313" key="6">
    <source>
        <dbReference type="Ensembl" id="ENSCWAP00000018636.1"/>
    </source>
</evidence>
<evidence type="ECO:0000256" key="2">
    <source>
        <dbReference type="ARBA" id="ARBA00017775"/>
    </source>
</evidence>
<dbReference type="InterPro" id="IPR000704">
    <property type="entry name" value="Casein_kinase_II_reg-sub"/>
</dbReference>
<dbReference type="PRINTS" id="PR00472">
    <property type="entry name" value="CASNKINASEII"/>
</dbReference>
<comment type="subunit">
    <text evidence="4">Casein kinase II/CK2 is a tetramer composed of an alpha subunit, an alpha' subunit and two beta subunits. The beta subunit dimerization is mediated by zinc ions. Interacts with DYNLT2. Interacts with CD163. Also a component of a CK2-SPT16-SSRP1 complex composed of SSRP1, SUPT16H, CSNK2A1, CSNK2A2 and CSNK2B, the complex associating following UV irradiation. Interacts with MUSK; mediates phosphorylation of MUSK by CK2. Interacts with FGF1; this interaction is increased in the presence of FIBP, suggesting a possible cooperative interaction between CSNKB and FIBP in binding to FGF1. Interacts (via KSSR motif) with ARK2N. Interacts with JUN and ARK2N; mediates the interaction between ARK2N and JUN.</text>
</comment>
<evidence type="ECO:0000256" key="3">
    <source>
        <dbReference type="ARBA" id="ARBA00045844"/>
    </source>
</evidence>
<dbReference type="GO" id="GO:0005956">
    <property type="term" value="C:protein kinase CK2 complex"/>
    <property type="evidence" value="ECO:0007669"/>
    <property type="project" value="UniProtKB-UniRule"/>
</dbReference>
<dbReference type="InterPro" id="IPR035991">
    <property type="entry name" value="Casein_kinase_II_beta-like"/>
</dbReference>
<dbReference type="Gene3D" id="1.10.1820.10">
    <property type="entry name" value="protein kinase ck2 holoenzyme, chain C, domain 1"/>
    <property type="match status" value="1"/>
</dbReference>
<proteinExistence type="inferred from homology"/>
<dbReference type="AlphaFoldDB" id="A0A8C3WSR3"/>
<comment type="subunit">
    <text evidence="5">Tetramer of two alpha and two beta subunits.</text>
</comment>
<dbReference type="GO" id="GO:0005737">
    <property type="term" value="C:cytoplasm"/>
    <property type="evidence" value="ECO:0007669"/>
    <property type="project" value="TreeGrafter"/>
</dbReference>
<comment type="function">
    <text evidence="3 5">Regulatory subunit of casein kinase II/CK2. As part of the kinase complex regulates the basal catalytic activity of the alpha subunit a constitutively active serine/threonine-protein kinase that phosphorylates a large number of substrates containing acidic residues C-terminal to the phosphorylated serine or threonine. Participates in Wnt signaling.</text>
</comment>
<keyword evidence="7" id="KW-1185">Reference proteome</keyword>
<reference evidence="6" key="1">
    <citation type="submission" date="2025-08" db="UniProtKB">
        <authorList>
            <consortium name="Ensembl"/>
        </authorList>
    </citation>
    <scope>IDENTIFICATION</scope>
</reference>